<sequence>MCRSSPCYPLSLHLYNGKIEAVPLEPFKETFKEISVSL</sequence>
<dbReference type="Proteomes" id="UP000010475">
    <property type="component" value="Chromosome"/>
</dbReference>
<evidence type="ECO:0000313" key="2">
    <source>
        <dbReference type="Proteomes" id="UP000010475"/>
    </source>
</evidence>
<dbReference type="KEGG" id="csg:Cylst_0788"/>
<name>K9WRX5_9NOST</name>
<keyword evidence="2" id="KW-1185">Reference proteome</keyword>
<reference evidence="1 2" key="1">
    <citation type="submission" date="2012-06" db="EMBL/GenBank/DDBJ databases">
        <title>Finished chromosome of genome of Cylindrospermum stagnale PCC 7417.</title>
        <authorList>
            <consortium name="US DOE Joint Genome Institute"/>
            <person name="Gugger M."/>
            <person name="Coursin T."/>
            <person name="Rippka R."/>
            <person name="Tandeau De Marsac N."/>
            <person name="Huntemann M."/>
            <person name="Wei C.-L."/>
            <person name="Han J."/>
            <person name="Detter J.C."/>
            <person name="Han C."/>
            <person name="Tapia R."/>
            <person name="Chen A."/>
            <person name="Kyrpides N."/>
            <person name="Mavromatis K."/>
            <person name="Markowitz V."/>
            <person name="Szeto E."/>
            <person name="Ivanova N."/>
            <person name="Pagani I."/>
            <person name="Pati A."/>
            <person name="Goodwin L."/>
            <person name="Nordberg H.P."/>
            <person name="Cantor M.N."/>
            <person name="Hua S.X."/>
            <person name="Woyke T."/>
            <person name="Kerfeld C.A."/>
        </authorList>
    </citation>
    <scope>NUCLEOTIDE SEQUENCE [LARGE SCALE GENOMIC DNA]</scope>
    <source>
        <strain evidence="1 2">PCC 7417</strain>
    </source>
</reference>
<dbReference type="HOGENOM" id="CLU_3327086_0_0_3"/>
<proteinExistence type="predicted"/>
<dbReference type="EMBL" id="CP003642">
    <property type="protein sequence ID" value="AFZ23115.1"/>
    <property type="molecule type" value="Genomic_DNA"/>
</dbReference>
<dbReference type="AlphaFoldDB" id="K9WRX5"/>
<gene>
    <name evidence="1" type="ORF">Cylst_0788</name>
</gene>
<accession>K9WRX5</accession>
<evidence type="ECO:0000313" key="1">
    <source>
        <dbReference type="EMBL" id="AFZ23115.1"/>
    </source>
</evidence>
<protein>
    <submittedName>
        <fullName evidence="1">Uncharacterized protein</fullName>
    </submittedName>
</protein>
<organism evidence="1 2">
    <name type="scientific">Cylindrospermum stagnale PCC 7417</name>
    <dbReference type="NCBI Taxonomy" id="56107"/>
    <lineage>
        <taxon>Bacteria</taxon>
        <taxon>Bacillati</taxon>
        <taxon>Cyanobacteriota</taxon>
        <taxon>Cyanophyceae</taxon>
        <taxon>Nostocales</taxon>
        <taxon>Nostocaceae</taxon>
        <taxon>Cylindrospermum</taxon>
    </lineage>
</organism>